<accession>A0ABR4BXU4</accession>
<dbReference type="PANTHER" id="PTHR35910:SF6">
    <property type="entry name" value="2EXR DOMAIN-CONTAINING PROTEIN"/>
    <property type="match status" value="1"/>
</dbReference>
<evidence type="ECO:0000313" key="2">
    <source>
        <dbReference type="EMBL" id="KAL2062486.1"/>
    </source>
</evidence>
<evidence type="ECO:0000256" key="1">
    <source>
        <dbReference type="SAM" id="MobiDB-lite"/>
    </source>
</evidence>
<protein>
    <submittedName>
        <fullName evidence="2">Uncharacterized protein</fullName>
    </submittedName>
</protein>
<gene>
    <name evidence="2" type="ORF">VTL71DRAFT_6752</name>
</gene>
<reference evidence="2 3" key="1">
    <citation type="journal article" date="2024" name="Commun. Biol.">
        <title>Comparative genomic analysis of thermophilic fungi reveals convergent evolutionary adaptations and gene losses.</title>
        <authorList>
            <person name="Steindorff A.S."/>
            <person name="Aguilar-Pontes M.V."/>
            <person name="Robinson A.J."/>
            <person name="Andreopoulos B."/>
            <person name="LaButti K."/>
            <person name="Kuo A."/>
            <person name="Mondo S."/>
            <person name="Riley R."/>
            <person name="Otillar R."/>
            <person name="Haridas S."/>
            <person name="Lipzen A."/>
            <person name="Grimwood J."/>
            <person name="Schmutz J."/>
            <person name="Clum A."/>
            <person name="Reid I.D."/>
            <person name="Moisan M.C."/>
            <person name="Butler G."/>
            <person name="Nguyen T.T.M."/>
            <person name="Dewar K."/>
            <person name="Conant G."/>
            <person name="Drula E."/>
            <person name="Henrissat B."/>
            <person name="Hansel C."/>
            <person name="Singer S."/>
            <person name="Hutchinson M.I."/>
            <person name="de Vries R.P."/>
            <person name="Natvig D.O."/>
            <person name="Powell A.J."/>
            <person name="Tsang A."/>
            <person name="Grigoriev I.V."/>
        </authorList>
    </citation>
    <scope>NUCLEOTIDE SEQUENCE [LARGE SCALE GENOMIC DNA]</scope>
    <source>
        <strain evidence="2 3">CBS 494.80</strain>
    </source>
</reference>
<feature type="region of interest" description="Disordered" evidence="1">
    <location>
        <begin position="1"/>
        <end position="28"/>
    </location>
</feature>
<feature type="compositionally biased region" description="Polar residues" evidence="1">
    <location>
        <begin position="167"/>
        <end position="181"/>
    </location>
</feature>
<sequence length="555" mass="61443">MQLPRDCIPATSHKEASHNRNSETHLNASRDMAVNARDFLQGEIISSSATEVEDMVAQGIILTSSQGDTHSMAIHSTSEDDAPRAQSTTSSSLDEGPVSQSAPSTNMDHASTPDSTAVKPPSLRDLSTPSPSDVAIVSLSAQLSEDVPPHTLLGATNIMETTTNALGASDSLQPPITNPYAQASPDVLATPPDGENEPKALPGPRILSIEQRRIKKTIGEWEDEQGRTWPITVREMQELSLADDLVNSKTAQMALRGVSSKFGAPHPNPDSLIRLFTVQETHEHTVAMANISTYSNSDFTTYRQVSLVGYHPSHKPPHILYAYHESRDVVLGCYQQVFSSIGAVPETFMDFEIDTLYLRTNTLSVNLIGWFADLIFEEIIGEFGMLDFRYLQGVKSLSILLPIDQRGETYDEPWLLNILRLFRNLEVLTIILREYRRPGDNSDTSMEFMPPADLEEAMRKMKDFLRGDGEGVANIRLLDFSAAEIDMGELESYRDRDKINGCAWKLPAIRYRVAVTNAFAVKFVDMHCRYGKKVASMHHDESGQALPLPLVALED</sequence>
<feature type="region of interest" description="Disordered" evidence="1">
    <location>
        <begin position="66"/>
        <end position="131"/>
    </location>
</feature>
<feature type="compositionally biased region" description="Polar residues" evidence="1">
    <location>
        <begin position="85"/>
        <end position="115"/>
    </location>
</feature>
<dbReference type="EMBL" id="JAZHXI010000017">
    <property type="protein sequence ID" value="KAL2062486.1"/>
    <property type="molecule type" value="Genomic_DNA"/>
</dbReference>
<feature type="compositionally biased region" description="Basic and acidic residues" evidence="1">
    <location>
        <begin position="12"/>
        <end position="23"/>
    </location>
</feature>
<dbReference type="PANTHER" id="PTHR35910">
    <property type="entry name" value="2EXR DOMAIN-CONTAINING PROTEIN"/>
    <property type="match status" value="1"/>
</dbReference>
<comment type="caution">
    <text evidence="2">The sequence shown here is derived from an EMBL/GenBank/DDBJ whole genome shotgun (WGS) entry which is preliminary data.</text>
</comment>
<name>A0ABR4BXU4_9HELO</name>
<evidence type="ECO:0000313" key="3">
    <source>
        <dbReference type="Proteomes" id="UP001595075"/>
    </source>
</evidence>
<dbReference type="Proteomes" id="UP001595075">
    <property type="component" value="Unassembled WGS sequence"/>
</dbReference>
<keyword evidence="3" id="KW-1185">Reference proteome</keyword>
<feature type="region of interest" description="Disordered" evidence="1">
    <location>
        <begin position="167"/>
        <end position="202"/>
    </location>
</feature>
<proteinExistence type="predicted"/>
<organism evidence="2 3">
    <name type="scientific">Oculimacula yallundae</name>
    <dbReference type="NCBI Taxonomy" id="86028"/>
    <lineage>
        <taxon>Eukaryota</taxon>
        <taxon>Fungi</taxon>
        <taxon>Dikarya</taxon>
        <taxon>Ascomycota</taxon>
        <taxon>Pezizomycotina</taxon>
        <taxon>Leotiomycetes</taxon>
        <taxon>Helotiales</taxon>
        <taxon>Ploettnerulaceae</taxon>
        <taxon>Oculimacula</taxon>
    </lineage>
</organism>